<evidence type="ECO:0000256" key="5">
    <source>
        <dbReference type="ARBA" id="ARBA00022840"/>
    </source>
</evidence>
<evidence type="ECO:0000259" key="9">
    <source>
        <dbReference type="Pfam" id="PF00749"/>
    </source>
</evidence>
<sequence>MARPVFRFAPSPNGRLHFGHAYSALLNADFAERFGGRLLLRIEDIDLTRCRPEFEAAIYDDLTWLGLNWERPVRRQSEHFDDYRAAFAKLKEQGIVYSCFCSRKEIADAVVLREATTGQPWPRDPDGAPLYPGTCRTLSAGEVAHLSASGRPHSWRIDMAAALALAPGPHLFKRFDKNGEETTCHADPARWGDAIIVRKDVPTSYHLAVVVDDALQGVTHVVRGKDLEAAADLHVLLQALLGLPTPLYHHHDLVLDQVGDKLAKSRQSESLAEVRGQGATPDEVRRRLGFSPQPTPST</sequence>
<evidence type="ECO:0000256" key="4">
    <source>
        <dbReference type="ARBA" id="ARBA00022833"/>
    </source>
</evidence>
<evidence type="ECO:0000313" key="10">
    <source>
        <dbReference type="EMBL" id="NIX78178.1"/>
    </source>
</evidence>
<feature type="domain" description="Glutamyl/glutaminyl-tRNA synthetase class Ib catalytic" evidence="9">
    <location>
        <begin position="7"/>
        <end position="288"/>
    </location>
</feature>
<dbReference type="InterPro" id="IPR014729">
    <property type="entry name" value="Rossmann-like_a/b/a_fold"/>
</dbReference>
<dbReference type="InterPro" id="IPR049940">
    <property type="entry name" value="GluQ/Sye"/>
</dbReference>
<dbReference type="SUPFAM" id="SSF52374">
    <property type="entry name" value="Nucleotidylyl transferase"/>
    <property type="match status" value="1"/>
</dbReference>
<keyword evidence="11" id="KW-1185">Reference proteome</keyword>
<dbReference type="RefSeq" id="WP_167674097.1">
    <property type="nucleotide sequence ID" value="NZ_JAATJS010000007.1"/>
</dbReference>
<evidence type="ECO:0000313" key="11">
    <source>
        <dbReference type="Proteomes" id="UP000707352"/>
    </source>
</evidence>
<gene>
    <name evidence="10" type="ORF">HB375_16400</name>
</gene>
<dbReference type="Pfam" id="PF00749">
    <property type="entry name" value="tRNA-synt_1c"/>
    <property type="match status" value="1"/>
</dbReference>
<keyword evidence="7" id="KW-0648">Protein biosynthesis</keyword>
<evidence type="ECO:0000256" key="7">
    <source>
        <dbReference type="RuleBase" id="RU363037"/>
    </source>
</evidence>
<organism evidence="10 11">
    <name type="scientific">Microvirga terricola</name>
    <dbReference type="NCBI Taxonomy" id="2719797"/>
    <lineage>
        <taxon>Bacteria</taxon>
        <taxon>Pseudomonadati</taxon>
        <taxon>Pseudomonadota</taxon>
        <taxon>Alphaproteobacteria</taxon>
        <taxon>Hyphomicrobiales</taxon>
        <taxon>Methylobacteriaceae</taxon>
        <taxon>Microvirga</taxon>
    </lineage>
</organism>
<evidence type="ECO:0000256" key="6">
    <source>
        <dbReference type="ARBA" id="ARBA00023146"/>
    </source>
</evidence>
<dbReference type="EC" id="6.1.1.-" evidence="10"/>
<dbReference type="PANTHER" id="PTHR43311">
    <property type="entry name" value="GLUTAMATE--TRNA LIGASE"/>
    <property type="match status" value="1"/>
</dbReference>
<dbReference type="Proteomes" id="UP000707352">
    <property type="component" value="Unassembled WGS sequence"/>
</dbReference>
<dbReference type="NCBIfam" id="NF004315">
    <property type="entry name" value="PRK05710.1-4"/>
    <property type="match status" value="1"/>
</dbReference>
<evidence type="ECO:0000256" key="3">
    <source>
        <dbReference type="ARBA" id="ARBA00022741"/>
    </source>
</evidence>
<dbReference type="GO" id="GO:0016874">
    <property type="term" value="F:ligase activity"/>
    <property type="evidence" value="ECO:0007669"/>
    <property type="project" value="UniProtKB-KW"/>
</dbReference>
<keyword evidence="2" id="KW-0479">Metal-binding</keyword>
<name>A0ABX0VEW9_9HYPH</name>
<keyword evidence="3 7" id="KW-0547">Nucleotide-binding</keyword>
<evidence type="ECO:0000256" key="8">
    <source>
        <dbReference type="SAM" id="MobiDB-lite"/>
    </source>
</evidence>
<dbReference type="Gene3D" id="3.40.50.620">
    <property type="entry name" value="HUPs"/>
    <property type="match status" value="1"/>
</dbReference>
<proteinExistence type="inferred from homology"/>
<keyword evidence="1 7" id="KW-0436">Ligase</keyword>
<dbReference type="InterPro" id="IPR000924">
    <property type="entry name" value="Glu/Gln-tRNA-synth"/>
</dbReference>
<evidence type="ECO:0000256" key="1">
    <source>
        <dbReference type="ARBA" id="ARBA00022598"/>
    </source>
</evidence>
<reference evidence="10 11" key="1">
    <citation type="submission" date="2020-03" db="EMBL/GenBank/DDBJ databases">
        <title>The genome sequence of Microvirga sp. c23x22.</title>
        <authorList>
            <person name="Zhang X."/>
        </authorList>
    </citation>
    <scope>NUCLEOTIDE SEQUENCE [LARGE SCALE GENOMIC DNA]</scope>
    <source>
        <strain evidence="11">c23x22</strain>
    </source>
</reference>
<dbReference type="EMBL" id="JAATJS010000007">
    <property type="protein sequence ID" value="NIX78178.1"/>
    <property type="molecule type" value="Genomic_DNA"/>
</dbReference>
<keyword evidence="6 7" id="KW-0030">Aminoacyl-tRNA synthetase</keyword>
<accession>A0ABX0VEW9</accession>
<dbReference type="PANTHER" id="PTHR43311:SF1">
    <property type="entry name" value="GLUTAMYL-Q TRNA(ASP) SYNTHETASE"/>
    <property type="match status" value="1"/>
</dbReference>
<evidence type="ECO:0000256" key="2">
    <source>
        <dbReference type="ARBA" id="ARBA00022723"/>
    </source>
</evidence>
<dbReference type="PRINTS" id="PR00987">
    <property type="entry name" value="TRNASYNTHGLU"/>
</dbReference>
<protein>
    <submittedName>
        <fullName evidence="10">tRNA glutamyl-Q(34) synthetase GluQRS</fullName>
        <ecNumber evidence="10">6.1.1.-</ecNumber>
    </submittedName>
</protein>
<comment type="caution">
    <text evidence="10">The sequence shown here is derived from an EMBL/GenBank/DDBJ whole genome shotgun (WGS) entry which is preliminary data.</text>
</comment>
<keyword evidence="5 7" id="KW-0067">ATP-binding</keyword>
<keyword evidence="4" id="KW-0862">Zinc</keyword>
<comment type="similarity">
    <text evidence="7">Belongs to the class-I aminoacyl-tRNA synthetase family.</text>
</comment>
<feature type="region of interest" description="Disordered" evidence="8">
    <location>
        <begin position="266"/>
        <end position="298"/>
    </location>
</feature>
<dbReference type="InterPro" id="IPR020058">
    <property type="entry name" value="Glu/Gln-tRNA-synth_Ib_cat-dom"/>
</dbReference>